<comment type="caution">
    <text evidence="1">The sequence shown here is derived from an EMBL/GenBank/DDBJ whole genome shotgun (WGS) entry which is preliminary data.</text>
</comment>
<reference evidence="1" key="1">
    <citation type="journal article" date="2022" name="bioRxiv">
        <title>Sequencing and chromosome-scale assembly of the giantPleurodeles waltlgenome.</title>
        <authorList>
            <person name="Brown T."/>
            <person name="Elewa A."/>
            <person name="Iarovenko S."/>
            <person name="Subramanian E."/>
            <person name="Araus A.J."/>
            <person name="Petzold A."/>
            <person name="Susuki M."/>
            <person name="Suzuki K.-i.T."/>
            <person name="Hayashi T."/>
            <person name="Toyoda A."/>
            <person name="Oliveira C."/>
            <person name="Osipova E."/>
            <person name="Leigh N.D."/>
            <person name="Simon A."/>
            <person name="Yun M.H."/>
        </authorList>
    </citation>
    <scope>NUCLEOTIDE SEQUENCE</scope>
    <source>
        <strain evidence="1">20211129_DDA</strain>
        <tissue evidence="1">Liver</tissue>
    </source>
</reference>
<sequence length="114" mass="12210">MVDAQALSSQAMVDAQALSSQAMVDAQACPAKRWCLKLSLVGGEQLGQIGASFAFWCPQAYSESGNPSMKSWDEETGRSAPLARLLRSLPRPMGCQSLVLASQPAVPCMLAQHW</sequence>
<evidence type="ECO:0000313" key="1">
    <source>
        <dbReference type="EMBL" id="KAJ1196709.1"/>
    </source>
</evidence>
<protein>
    <submittedName>
        <fullName evidence="1">Uncharacterized protein</fullName>
    </submittedName>
</protein>
<organism evidence="1 2">
    <name type="scientific">Pleurodeles waltl</name>
    <name type="common">Iberian ribbed newt</name>
    <dbReference type="NCBI Taxonomy" id="8319"/>
    <lineage>
        <taxon>Eukaryota</taxon>
        <taxon>Metazoa</taxon>
        <taxon>Chordata</taxon>
        <taxon>Craniata</taxon>
        <taxon>Vertebrata</taxon>
        <taxon>Euteleostomi</taxon>
        <taxon>Amphibia</taxon>
        <taxon>Batrachia</taxon>
        <taxon>Caudata</taxon>
        <taxon>Salamandroidea</taxon>
        <taxon>Salamandridae</taxon>
        <taxon>Pleurodelinae</taxon>
        <taxon>Pleurodeles</taxon>
    </lineage>
</organism>
<dbReference type="AlphaFoldDB" id="A0AAV7V7V6"/>
<name>A0AAV7V7V6_PLEWA</name>
<proteinExistence type="predicted"/>
<evidence type="ECO:0000313" key="2">
    <source>
        <dbReference type="Proteomes" id="UP001066276"/>
    </source>
</evidence>
<dbReference type="EMBL" id="JANPWB010000003">
    <property type="protein sequence ID" value="KAJ1196709.1"/>
    <property type="molecule type" value="Genomic_DNA"/>
</dbReference>
<dbReference type="Proteomes" id="UP001066276">
    <property type="component" value="Chromosome 2_1"/>
</dbReference>
<accession>A0AAV7V7V6</accession>
<gene>
    <name evidence="1" type="ORF">NDU88_000574</name>
</gene>
<keyword evidence="2" id="KW-1185">Reference proteome</keyword>